<dbReference type="InterPro" id="IPR036010">
    <property type="entry name" value="2Fe-2S_ferredoxin-like_sf"/>
</dbReference>
<dbReference type="GO" id="GO:0046872">
    <property type="term" value="F:metal ion binding"/>
    <property type="evidence" value="ECO:0007669"/>
    <property type="project" value="UniProtKB-KW"/>
</dbReference>
<accession>A0A6J5EHJ1</accession>
<dbReference type="GO" id="GO:0051537">
    <property type="term" value="F:2 iron, 2 sulfur cluster binding"/>
    <property type="evidence" value="ECO:0007669"/>
    <property type="project" value="UniProtKB-KW"/>
</dbReference>
<keyword evidence="8" id="KW-1185">Reference proteome</keyword>
<dbReference type="PANTHER" id="PTHR44379">
    <property type="entry name" value="OXIDOREDUCTASE WITH IRON-SULFUR SUBUNIT"/>
    <property type="match status" value="1"/>
</dbReference>
<dbReference type="InterPro" id="IPR051452">
    <property type="entry name" value="Diverse_Oxidoreductases"/>
</dbReference>
<dbReference type="InterPro" id="IPR012675">
    <property type="entry name" value="Beta-grasp_dom_sf"/>
</dbReference>
<sequence>MTDALVKPLQLFVNDKPVAALVEPRTHLADFLREAQLLTGTNIGCEQGVCGACTVQIDGAPARSCITAAIACAGSQVRTIEGFDDDALMNDLRAAFSAEHALQCGYCTPGMLVTARDIVTRLPDADDARVRYELSGNLCRCTGYVGIVRAIRRVLDARRAAAAQPHMATSAGVRAATTA</sequence>
<dbReference type="Pfam" id="PF00111">
    <property type="entry name" value="Fer2"/>
    <property type="match status" value="1"/>
</dbReference>
<dbReference type="InterPro" id="IPR002888">
    <property type="entry name" value="2Fe-2S-bd"/>
</dbReference>
<dbReference type="RefSeq" id="WP_175229050.1">
    <property type="nucleotide sequence ID" value="NZ_CADIKH010000025.1"/>
</dbReference>
<keyword evidence="1" id="KW-0001">2Fe-2S</keyword>
<evidence type="ECO:0000256" key="1">
    <source>
        <dbReference type="ARBA" id="ARBA00022714"/>
    </source>
</evidence>
<dbReference type="Proteomes" id="UP000494363">
    <property type="component" value="Unassembled WGS sequence"/>
</dbReference>
<name>A0A6J5EHJ1_9BURK</name>
<keyword evidence="2" id="KW-0479">Metal-binding</keyword>
<evidence type="ECO:0000256" key="4">
    <source>
        <dbReference type="ARBA" id="ARBA00023004"/>
    </source>
</evidence>
<evidence type="ECO:0000259" key="6">
    <source>
        <dbReference type="PROSITE" id="PS51085"/>
    </source>
</evidence>
<dbReference type="EC" id="1.2.5.3" evidence="7"/>
<dbReference type="Gene3D" id="3.10.20.30">
    <property type="match status" value="1"/>
</dbReference>
<organism evidence="7 8">
    <name type="scientific">Paraburkholderia humisilvae</name>
    <dbReference type="NCBI Taxonomy" id="627669"/>
    <lineage>
        <taxon>Bacteria</taxon>
        <taxon>Pseudomonadati</taxon>
        <taxon>Pseudomonadota</taxon>
        <taxon>Betaproteobacteria</taxon>
        <taxon>Burkholderiales</taxon>
        <taxon>Burkholderiaceae</taxon>
        <taxon>Paraburkholderia</taxon>
    </lineage>
</organism>
<dbReference type="CDD" id="cd00207">
    <property type="entry name" value="fer2"/>
    <property type="match status" value="1"/>
</dbReference>
<dbReference type="Pfam" id="PF01799">
    <property type="entry name" value="Fer2_2"/>
    <property type="match status" value="1"/>
</dbReference>
<keyword evidence="4" id="KW-0408">Iron</keyword>
<evidence type="ECO:0000313" key="8">
    <source>
        <dbReference type="Proteomes" id="UP000494363"/>
    </source>
</evidence>
<dbReference type="PROSITE" id="PS51085">
    <property type="entry name" value="2FE2S_FER_2"/>
    <property type="match status" value="1"/>
</dbReference>
<evidence type="ECO:0000256" key="2">
    <source>
        <dbReference type="ARBA" id="ARBA00022723"/>
    </source>
</evidence>
<keyword evidence="3 7" id="KW-0560">Oxidoreductase</keyword>
<dbReference type="GO" id="GO:0008805">
    <property type="term" value="F:carbon-monoxide oxygenase activity"/>
    <property type="evidence" value="ECO:0007669"/>
    <property type="project" value="UniProtKB-EC"/>
</dbReference>
<dbReference type="InterPro" id="IPR036884">
    <property type="entry name" value="2Fe-2S-bd_dom_sf"/>
</dbReference>
<gene>
    <name evidence="7" type="primary">cutS_2</name>
    <name evidence="7" type="ORF">LMG29542_04943</name>
</gene>
<feature type="domain" description="2Fe-2S ferredoxin-type" evidence="6">
    <location>
        <begin position="7"/>
        <end position="83"/>
    </location>
</feature>
<evidence type="ECO:0000256" key="3">
    <source>
        <dbReference type="ARBA" id="ARBA00023002"/>
    </source>
</evidence>
<dbReference type="InterPro" id="IPR006058">
    <property type="entry name" value="2Fe2S_fd_BS"/>
</dbReference>
<keyword evidence="5" id="KW-0411">Iron-sulfur</keyword>
<dbReference type="PANTHER" id="PTHR44379:SF8">
    <property type="entry name" value="XANTHINE DEHYDROGENASE IRON-SULFUR-BINDING SUBUNIT XDHC-RELATED"/>
    <property type="match status" value="1"/>
</dbReference>
<reference evidence="7 8" key="1">
    <citation type="submission" date="2020-04" db="EMBL/GenBank/DDBJ databases">
        <authorList>
            <person name="De Canck E."/>
        </authorList>
    </citation>
    <scope>NUCLEOTIDE SEQUENCE [LARGE SCALE GENOMIC DNA]</scope>
    <source>
        <strain evidence="7 8">LMG 29542</strain>
    </source>
</reference>
<dbReference type="SUPFAM" id="SSF47741">
    <property type="entry name" value="CO dehydrogenase ISP C-domain like"/>
    <property type="match status" value="1"/>
</dbReference>
<dbReference type="Gene3D" id="1.10.150.120">
    <property type="entry name" value="[2Fe-2S]-binding domain"/>
    <property type="match status" value="1"/>
</dbReference>
<dbReference type="PROSITE" id="PS00197">
    <property type="entry name" value="2FE2S_FER_1"/>
    <property type="match status" value="1"/>
</dbReference>
<evidence type="ECO:0000256" key="5">
    <source>
        <dbReference type="ARBA" id="ARBA00023014"/>
    </source>
</evidence>
<dbReference type="EMBL" id="CADIKH010000025">
    <property type="protein sequence ID" value="CAB3764746.1"/>
    <property type="molecule type" value="Genomic_DNA"/>
</dbReference>
<dbReference type="InterPro" id="IPR001041">
    <property type="entry name" value="2Fe-2S_ferredoxin-type"/>
</dbReference>
<protein>
    <submittedName>
        <fullName evidence="7">Carbon monoxide dehydrogenase small chain</fullName>
        <ecNumber evidence="7">1.2.5.3</ecNumber>
    </submittedName>
</protein>
<dbReference type="SUPFAM" id="SSF54292">
    <property type="entry name" value="2Fe-2S ferredoxin-like"/>
    <property type="match status" value="1"/>
</dbReference>
<evidence type="ECO:0000313" key="7">
    <source>
        <dbReference type="EMBL" id="CAB3764746.1"/>
    </source>
</evidence>
<dbReference type="AlphaFoldDB" id="A0A6J5EHJ1"/>
<proteinExistence type="predicted"/>